<evidence type="ECO:0000256" key="3">
    <source>
        <dbReference type="SAM" id="SignalP"/>
    </source>
</evidence>
<gene>
    <name evidence="5" type="ORF">GCM10010406_19240</name>
</gene>
<evidence type="ECO:0000256" key="1">
    <source>
        <dbReference type="ARBA" id="ARBA00010062"/>
    </source>
</evidence>
<comment type="caution">
    <text evidence="5">The sequence shown here is derived from an EMBL/GenBank/DDBJ whole genome shotgun (WGS) entry which is preliminary data.</text>
</comment>
<dbReference type="EMBL" id="BAAATA010000008">
    <property type="protein sequence ID" value="GAA2483042.1"/>
    <property type="molecule type" value="Genomic_DNA"/>
</dbReference>
<feature type="signal peptide" evidence="3">
    <location>
        <begin position="1"/>
        <end position="24"/>
    </location>
</feature>
<accession>A0ABN3LIN1</accession>
<dbReference type="RefSeq" id="WP_344382715.1">
    <property type="nucleotide sequence ID" value="NZ_BAAATA010000008.1"/>
</dbReference>
<reference evidence="5 6" key="1">
    <citation type="journal article" date="2019" name="Int. J. Syst. Evol. Microbiol.">
        <title>The Global Catalogue of Microorganisms (GCM) 10K type strain sequencing project: providing services to taxonomists for standard genome sequencing and annotation.</title>
        <authorList>
            <consortium name="The Broad Institute Genomics Platform"/>
            <consortium name="The Broad Institute Genome Sequencing Center for Infectious Disease"/>
            <person name="Wu L."/>
            <person name="Ma J."/>
        </authorList>
    </citation>
    <scope>NUCLEOTIDE SEQUENCE [LARGE SCALE GENOMIC DNA]</scope>
    <source>
        <strain evidence="5 6">JCM 6307</strain>
    </source>
</reference>
<evidence type="ECO:0000259" key="4">
    <source>
        <dbReference type="Pfam" id="PF13458"/>
    </source>
</evidence>
<dbReference type="InterPro" id="IPR028082">
    <property type="entry name" value="Peripla_BP_I"/>
</dbReference>
<name>A0ABN3LIN1_9ACTN</name>
<feature type="chain" id="PRO_5047434511" evidence="3">
    <location>
        <begin position="25"/>
        <end position="467"/>
    </location>
</feature>
<dbReference type="PANTHER" id="PTHR47235:SF1">
    <property type="entry name" value="BLR6548 PROTEIN"/>
    <property type="match status" value="1"/>
</dbReference>
<dbReference type="Pfam" id="PF13458">
    <property type="entry name" value="Peripla_BP_6"/>
    <property type="match status" value="1"/>
</dbReference>
<comment type="similarity">
    <text evidence="1">Belongs to the leucine-binding protein family.</text>
</comment>
<dbReference type="InterPro" id="IPR028081">
    <property type="entry name" value="Leu-bd"/>
</dbReference>
<dbReference type="SUPFAM" id="SSF53822">
    <property type="entry name" value="Periplasmic binding protein-like I"/>
    <property type="match status" value="1"/>
</dbReference>
<proteinExistence type="inferred from homology"/>
<evidence type="ECO:0000313" key="5">
    <source>
        <dbReference type="EMBL" id="GAA2483042.1"/>
    </source>
</evidence>
<sequence>MLYRKTVRGAALVALLALTVPACATDRGGSDAVPGNAAGDSATAAEKFGTLDSPCGEGDAKGATDKGVTDTAIRIGYGDDRGFSQSPGLNKEMGDAVEALVDWCNKQGGINGRKVVGNLHDAAMTQANTAMQDACRSDFMLVGHGFAYDGAAEQTRIACKLPMVPGFTVSPHVANAPMSYQAMPFPADYVNTGIWHNAVKLYPELKKGLAVVNHTSPALVSANAKSVEGWKSAGVKPLDCGVTLNYAGESSYVPFAEKYKSCGAGGLWNSRSATPSQFNLLQAVDQVGLDPVLFFEATWYTDAVAKWNTAGLADKLHVGMQYQPFENASEVPAVKAYTELVTAKGGKTSLLGMQAASSFLLWATAAKECGSELTRQCVVDELSAVHEWTGGGLHAATDPGANLPSECVVVLRLTKNTWKQAHPAEAGEFDCDDSYLFRLSKKNWGTELNKDRISTEFLTDDVIEPQA</sequence>
<evidence type="ECO:0000256" key="2">
    <source>
        <dbReference type="ARBA" id="ARBA00022729"/>
    </source>
</evidence>
<feature type="domain" description="Leucine-binding protein" evidence="4">
    <location>
        <begin position="88"/>
        <end position="415"/>
    </location>
</feature>
<organism evidence="5 6">
    <name type="scientific">Streptomyces thermolineatus</name>
    <dbReference type="NCBI Taxonomy" id="44033"/>
    <lineage>
        <taxon>Bacteria</taxon>
        <taxon>Bacillati</taxon>
        <taxon>Actinomycetota</taxon>
        <taxon>Actinomycetes</taxon>
        <taxon>Kitasatosporales</taxon>
        <taxon>Streptomycetaceae</taxon>
        <taxon>Streptomyces</taxon>
    </lineage>
</organism>
<evidence type="ECO:0000313" key="6">
    <source>
        <dbReference type="Proteomes" id="UP001501358"/>
    </source>
</evidence>
<dbReference type="Gene3D" id="3.40.50.2300">
    <property type="match status" value="2"/>
</dbReference>
<dbReference type="PANTHER" id="PTHR47235">
    <property type="entry name" value="BLR6548 PROTEIN"/>
    <property type="match status" value="1"/>
</dbReference>
<keyword evidence="6" id="KW-1185">Reference proteome</keyword>
<keyword evidence="2 3" id="KW-0732">Signal</keyword>
<dbReference type="Proteomes" id="UP001501358">
    <property type="component" value="Unassembled WGS sequence"/>
</dbReference>
<protein>
    <submittedName>
        <fullName evidence="5">ABC transporter substrate-binding protein</fullName>
    </submittedName>
</protein>